<sequence length="255" mass="28673">MAKQLHRRGGERYLVKYICSPSKTGKTCQHFSRATSPTTSLYLAFDNNGDRNFEVSPYTPSDDVMVAEEQGAAFAVECVRILLEEPDREGPHEVPRNDNPPAVERSQEVLSELLDRHLGKDSEILLHVDEHRRMCHRRTEAEYDPGAWFCGGAMEVLACRTRVVATYIEPPPLEPRGSSSRVSRDPVALPRIDVDKVMDYLATRHSISEKYPQLRFPQLKRARRDAERLLATLKAALCHGSRGKEGARSVAHAGV</sequence>
<organism evidence="2">
    <name type="scientific">Chromera velia CCMP2878</name>
    <dbReference type="NCBI Taxonomy" id="1169474"/>
    <lineage>
        <taxon>Eukaryota</taxon>
        <taxon>Sar</taxon>
        <taxon>Alveolata</taxon>
        <taxon>Colpodellida</taxon>
        <taxon>Chromeraceae</taxon>
        <taxon>Chromera</taxon>
    </lineage>
</organism>
<gene>
    <name evidence="2" type="ORF">Cvel_2652</name>
</gene>
<evidence type="ECO:0000256" key="1">
    <source>
        <dbReference type="SAM" id="MobiDB-lite"/>
    </source>
</evidence>
<feature type="region of interest" description="Disordered" evidence="1">
    <location>
        <begin position="86"/>
        <end position="105"/>
    </location>
</feature>
<feature type="compositionally biased region" description="Basic and acidic residues" evidence="1">
    <location>
        <begin position="86"/>
        <end position="96"/>
    </location>
</feature>
<dbReference type="PhylomeDB" id="A0A0G4F233"/>
<protein>
    <submittedName>
        <fullName evidence="2">Uncharacterized protein</fullName>
    </submittedName>
</protein>
<reference evidence="2" key="1">
    <citation type="submission" date="2014-11" db="EMBL/GenBank/DDBJ databases">
        <authorList>
            <person name="Otto D Thomas"/>
            <person name="Naeem Raeece"/>
        </authorList>
    </citation>
    <scope>NUCLEOTIDE SEQUENCE</scope>
</reference>
<dbReference type="VEuPathDB" id="CryptoDB:Cvel_2652"/>
<accession>A0A0G4F233</accession>
<proteinExistence type="predicted"/>
<name>A0A0G4F233_9ALVE</name>
<dbReference type="AlphaFoldDB" id="A0A0G4F233"/>
<dbReference type="EMBL" id="CDMZ01000066">
    <property type="protein sequence ID" value="CEM05809.1"/>
    <property type="molecule type" value="Genomic_DNA"/>
</dbReference>
<evidence type="ECO:0000313" key="2">
    <source>
        <dbReference type="EMBL" id="CEM05809.1"/>
    </source>
</evidence>